<dbReference type="PROSITE" id="PS52005">
    <property type="entry name" value="CBM56"/>
    <property type="match status" value="2"/>
</dbReference>
<dbReference type="PANTHER" id="PTHR31983:SF0">
    <property type="entry name" value="GLUCAN ENDO-1,3-BETA-D-GLUCOSIDASE 2"/>
    <property type="match status" value="1"/>
</dbReference>
<evidence type="ECO:0000256" key="3">
    <source>
        <dbReference type="ARBA" id="ARBA00012780"/>
    </source>
</evidence>
<evidence type="ECO:0000256" key="6">
    <source>
        <dbReference type="ARBA" id="ARBA00023277"/>
    </source>
</evidence>
<comment type="catalytic activity">
    <reaction evidence="1">
        <text>Hydrolysis of (1-&gt;3)-beta-D-glucosidic linkages in (1-&gt;3)-beta-D-glucans.</text>
        <dbReference type="EC" id="3.2.1.39"/>
    </reaction>
</comment>
<evidence type="ECO:0000256" key="8">
    <source>
        <dbReference type="ARBA" id="ARBA00023316"/>
    </source>
</evidence>
<protein>
    <recommendedName>
        <fullName evidence="3">glucan endo-1,3-beta-D-glucosidase</fullName>
        <ecNumber evidence="3">3.2.1.39</ecNumber>
    </recommendedName>
</protein>
<dbReference type="FunFam" id="2.60.40.10:FF:001114">
    <property type="entry name" value="Chitinase A1"/>
    <property type="match status" value="2"/>
</dbReference>
<dbReference type="GO" id="GO:0000272">
    <property type="term" value="P:polysaccharide catabolic process"/>
    <property type="evidence" value="ECO:0007669"/>
    <property type="project" value="UniProtKB-KW"/>
</dbReference>
<dbReference type="EC" id="3.2.1.39" evidence="3"/>
<keyword evidence="6" id="KW-0119">Carbohydrate metabolism</keyword>
<accession>A0A6N9Q2N0</accession>
<keyword evidence="5 13" id="KW-0378">Hydrolase</keyword>
<dbReference type="InterPro" id="IPR013783">
    <property type="entry name" value="Ig-like_fold"/>
</dbReference>
<feature type="region of interest" description="Disordered" evidence="10">
    <location>
        <begin position="831"/>
        <end position="863"/>
    </location>
</feature>
<dbReference type="Pfam" id="PF17652">
    <property type="entry name" value="Glyco_hydro81C"/>
    <property type="match status" value="1"/>
</dbReference>
<dbReference type="PROSITE" id="PS50853">
    <property type="entry name" value="FN3"/>
    <property type="match status" value="3"/>
</dbReference>
<dbReference type="GO" id="GO:0071555">
    <property type="term" value="P:cell wall organization"/>
    <property type="evidence" value="ECO:0007669"/>
    <property type="project" value="UniProtKB-KW"/>
</dbReference>
<feature type="compositionally biased region" description="Polar residues" evidence="10">
    <location>
        <begin position="831"/>
        <end position="852"/>
    </location>
</feature>
<evidence type="ECO:0000259" key="12">
    <source>
        <dbReference type="PROSITE" id="PS52005"/>
    </source>
</evidence>
<dbReference type="Gene3D" id="2.60.40.10">
    <property type="entry name" value="Immunoglobulins"/>
    <property type="match status" value="3"/>
</dbReference>
<evidence type="ECO:0000256" key="2">
    <source>
        <dbReference type="ARBA" id="ARBA00010730"/>
    </source>
</evidence>
<feature type="domain" description="Fibronectin type-III" evidence="11">
    <location>
        <begin position="1047"/>
        <end position="1134"/>
    </location>
</feature>
<feature type="region of interest" description="Disordered" evidence="10">
    <location>
        <begin position="1033"/>
        <end position="1064"/>
    </location>
</feature>
<evidence type="ECO:0000256" key="9">
    <source>
        <dbReference type="ARBA" id="ARBA00023326"/>
    </source>
</evidence>
<sequence length="1228" mass="132752">MKKISMILLSLSLILVVFPLTSLGFNGEVNVGQGSYSEVLPPGATNIQSAIYKTSNVTGPMPTNDWWSSTAFQAYSERQYPHPLAVWNRSNGLRIFNPSPEIEGLNGFIKGWMGETDGNDFTVGHSNVGAFPDTRVDSYSDWFVTNLFASGSNTMKVSYGHGSPYVYFTYSGGNPRLTFPATPSVWSGNANSPVLGITINNRHYALFGPSGSTWSGIGSSTLTNNLNGSDYFSVAALPDNSVATLNKYTQYAYSHVTDTLVTWSYNENTSQVTTTYTYTTNQKEGSQTGTIFALYPHQWKNTSKSLLSYTYDSVRGMMKVAEGDSFQTNMTFNGVIPAIPDLGTYDMNVLAGYVNEAEGEVYSGLIDTYWVGKRLGKITTLATIADQVGDTSAANQFRNEIKDRLEDWFTASEPGGNLGSTEVFYYNDNWGTMFGYPDSYGSVTDLNDHHFHYGYFIRSAAEIARLDSNWSSTSNWGGMVDLLIRDIASDDRNDNMFPFLRNFDIYAGHSWASGNANFGDGNNNESSSEGMNAWTGMILWGEATGDTALRDLGIYLYTTEMNAINEYWFDVSGENHHDGFNRETASMLWGGKTVGDGVWWTGNPEEIHGINWLPFQSGSLYLTQFPAYTELNYNALISENGGTNWDAWEDLIWMYRAIEDPADALSQYNARANVFTPEAGNSKANMYHWIHNLNAIGTIDISITADYPLYAVFKKGNTMTYIAYNMSNSVKTVNFSDGTSIVVQPNSFNIGNGQADTIPPSQPTNVTVTGTTSSSVSLSWNASTDNVGVTGYDVYRDGSLAGSSSTTSFIDNGLLASTTYTYTVVAKDGAGNTSIPSSSVQGTTDQSNDQTPPSQPENVAVTGATSDSISLSWSASTDNEGVTGYEVYRDGSLAGTSATPSYTDTGLTANTTYSYTIVAKDAAGNSSTASSAVQATTSDVGSGNVIIENDYTIEMVETNANSALFKFTPTSGTSNFVDFHYKVNNGGQINVGTVYNGGVWEYTIPGLSQGDVIDFWYTYTIGTPAYNSPDYQFTFGSGGGGQPDTTPPTTPSLSSTGQSDTTVDLSWSASTDNVGVTGYKVYRNGSEVGSTSTTSFQDTGLSSSTTYNYNVRALDAAGNESGSSNIVTVTTDAPSGNTIIVTDDYTIEIQSLNSTSALFMFTPNTGSNFVDLHYIVDNGGQLNVATSNNGGTWEYTVNGLNPGSHVDFFYTFTIGTPAYDTPSYGYDH</sequence>
<dbReference type="Gene3D" id="2.70.98.30">
    <property type="entry name" value="Golgi alpha-mannosidase II, domain 4"/>
    <property type="match status" value="1"/>
</dbReference>
<dbReference type="Pfam" id="PF00041">
    <property type="entry name" value="fn3"/>
    <property type="match status" value="3"/>
</dbReference>
<dbReference type="InterPro" id="IPR047569">
    <property type="entry name" value="CBM56"/>
</dbReference>
<comment type="similarity">
    <text evidence="2">Belongs to the glycosyl hydrolase 81 family.</text>
</comment>
<feature type="domain" description="Fibronectin type-III" evidence="11">
    <location>
        <begin position="855"/>
        <end position="940"/>
    </location>
</feature>
<evidence type="ECO:0000313" key="13">
    <source>
        <dbReference type="EMBL" id="NBI29064.1"/>
    </source>
</evidence>
<evidence type="ECO:0000256" key="1">
    <source>
        <dbReference type="ARBA" id="ARBA00000382"/>
    </source>
</evidence>
<keyword evidence="7" id="KW-0326">Glycosidase</keyword>
<comment type="caution">
    <text evidence="13">The sequence shown here is derived from an EMBL/GenBank/DDBJ whole genome shotgun (WGS) entry which is preliminary data.</text>
</comment>
<evidence type="ECO:0000256" key="10">
    <source>
        <dbReference type="SAM" id="MobiDB-lite"/>
    </source>
</evidence>
<keyword evidence="9" id="KW-0624">Polysaccharide degradation</keyword>
<dbReference type="PROSITE" id="PS52008">
    <property type="entry name" value="GH81"/>
    <property type="match status" value="1"/>
</dbReference>
<dbReference type="GO" id="GO:0052861">
    <property type="term" value="F:endo-1,3(4)-beta-glucanase activity"/>
    <property type="evidence" value="ECO:0007669"/>
    <property type="project" value="InterPro"/>
</dbReference>
<dbReference type="InterPro" id="IPR003961">
    <property type="entry name" value="FN3_dom"/>
</dbReference>
<feature type="domain" description="CBM56" evidence="12">
    <location>
        <begin position="1135"/>
        <end position="1228"/>
    </location>
</feature>
<dbReference type="RefSeq" id="WP_160645868.1">
    <property type="nucleotide sequence ID" value="NZ_SIJB01000021.1"/>
</dbReference>
<evidence type="ECO:0000256" key="5">
    <source>
        <dbReference type="ARBA" id="ARBA00022801"/>
    </source>
</evidence>
<dbReference type="OrthoDB" id="5480482at2"/>
<name>A0A6N9Q2N0_9BACL</name>
<dbReference type="CDD" id="cd00063">
    <property type="entry name" value="FN3"/>
    <property type="match status" value="3"/>
</dbReference>
<keyword evidence="8" id="KW-0961">Cell wall biogenesis/degradation</keyword>
<dbReference type="InterPro" id="IPR036116">
    <property type="entry name" value="FN3_sf"/>
</dbReference>
<dbReference type="GO" id="GO:0042973">
    <property type="term" value="F:glucan endo-1,3-beta-D-glucosidase activity"/>
    <property type="evidence" value="ECO:0007669"/>
    <property type="project" value="UniProtKB-EC"/>
</dbReference>
<gene>
    <name evidence="13" type="ORF">ERL59_08845</name>
</gene>
<feature type="domain" description="CBM56" evidence="12">
    <location>
        <begin position="942"/>
        <end position="1035"/>
    </location>
</feature>
<organism evidence="13 14">
    <name type="scientific">Chengkuizengella marina</name>
    <dbReference type="NCBI Taxonomy" id="2507566"/>
    <lineage>
        <taxon>Bacteria</taxon>
        <taxon>Bacillati</taxon>
        <taxon>Bacillota</taxon>
        <taxon>Bacilli</taxon>
        <taxon>Bacillales</taxon>
        <taxon>Paenibacillaceae</taxon>
        <taxon>Chengkuizengella</taxon>
    </lineage>
</organism>
<dbReference type="SMART" id="SM00060">
    <property type="entry name" value="FN3"/>
    <property type="match status" value="3"/>
</dbReference>
<evidence type="ECO:0000256" key="4">
    <source>
        <dbReference type="ARBA" id="ARBA00022729"/>
    </source>
</evidence>
<evidence type="ECO:0000313" key="14">
    <source>
        <dbReference type="Proteomes" id="UP000448943"/>
    </source>
</evidence>
<keyword evidence="14" id="KW-1185">Reference proteome</keyword>
<dbReference type="AlphaFoldDB" id="A0A6N9Q2N0"/>
<keyword evidence="4" id="KW-0732">Signal</keyword>
<dbReference type="InterPro" id="IPR040720">
    <property type="entry name" value="GH81_C"/>
</dbReference>
<dbReference type="InterPro" id="IPR005200">
    <property type="entry name" value="Endo-beta-glucanase"/>
</dbReference>
<proteinExistence type="inferred from homology"/>
<dbReference type="Pfam" id="PF22184">
    <property type="entry name" value="CBM_56"/>
    <property type="match status" value="2"/>
</dbReference>
<dbReference type="PANTHER" id="PTHR31983">
    <property type="entry name" value="ENDO-1,3(4)-BETA-GLUCANASE 1"/>
    <property type="match status" value="1"/>
</dbReference>
<dbReference type="EMBL" id="SIJB01000021">
    <property type="protein sequence ID" value="NBI29064.1"/>
    <property type="molecule type" value="Genomic_DNA"/>
</dbReference>
<reference evidence="13 14" key="1">
    <citation type="submission" date="2019-01" db="EMBL/GenBank/DDBJ databases">
        <title>Chengkuizengella sp. nov., isolated from deep-sea sediment of East Pacific Ocean.</title>
        <authorList>
            <person name="Yang J."/>
            <person name="Lai Q."/>
            <person name="Shao Z."/>
        </authorList>
    </citation>
    <scope>NUCLEOTIDE SEQUENCE [LARGE SCALE GENOMIC DNA]</scope>
    <source>
        <strain evidence="13 14">YPA3-1-1</strain>
    </source>
</reference>
<evidence type="ECO:0000256" key="7">
    <source>
        <dbReference type="ARBA" id="ARBA00023295"/>
    </source>
</evidence>
<evidence type="ECO:0000259" key="11">
    <source>
        <dbReference type="PROSITE" id="PS50853"/>
    </source>
</evidence>
<dbReference type="Proteomes" id="UP000448943">
    <property type="component" value="Unassembled WGS sequence"/>
</dbReference>
<dbReference type="GO" id="GO:0030246">
    <property type="term" value="F:carbohydrate binding"/>
    <property type="evidence" value="ECO:0007669"/>
    <property type="project" value="UniProtKB-UniRule"/>
</dbReference>
<feature type="domain" description="Fibronectin type-III" evidence="11">
    <location>
        <begin position="762"/>
        <end position="847"/>
    </location>
</feature>
<dbReference type="SUPFAM" id="SSF49265">
    <property type="entry name" value="Fibronectin type III"/>
    <property type="match status" value="2"/>
</dbReference>